<dbReference type="Proteomes" id="UP000218263">
    <property type="component" value="Chromosome"/>
</dbReference>
<reference evidence="1 2" key="1">
    <citation type="submission" date="2015-12" db="EMBL/GenBank/DDBJ databases">
        <title>Genome sequence of Mucilaginibacter gotjawali.</title>
        <authorList>
            <person name="Lee J.S."/>
            <person name="Lee K.C."/>
            <person name="Kim K.K."/>
            <person name="Lee B.W."/>
        </authorList>
    </citation>
    <scope>NUCLEOTIDE SEQUENCE [LARGE SCALE GENOMIC DNA]</scope>
    <source>
        <strain evidence="1 2">SA3-7</strain>
    </source>
</reference>
<sequence>MVPVDLLRFFYKQVTPTEFLARVFAFIVIFSNDNNAGIGMLIYICLSIKSYNDNSIGVACL</sequence>
<proteinExistence type="predicted"/>
<dbReference type="KEGG" id="mgot:MgSA37_01787"/>
<protein>
    <submittedName>
        <fullName evidence="1">Uncharacterized protein</fullName>
    </submittedName>
</protein>
<keyword evidence="2" id="KW-1185">Reference proteome</keyword>
<name>A0A110B297_9SPHI</name>
<accession>A0A110B297</accession>
<gene>
    <name evidence="1" type="ORF">MgSA37_01787</name>
</gene>
<organism evidence="1 2">
    <name type="scientific">Mucilaginibacter gotjawali</name>
    <dbReference type="NCBI Taxonomy" id="1550579"/>
    <lineage>
        <taxon>Bacteria</taxon>
        <taxon>Pseudomonadati</taxon>
        <taxon>Bacteroidota</taxon>
        <taxon>Sphingobacteriia</taxon>
        <taxon>Sphingobacteriales</taxon>
        <taxon>Sphingobacteriaceae</taxon>
        <taxon>Mucilaginibacter</taxon>
    </lineage>
</organism>
<evidence type="ECO:0000313" key="1">
    <source>
        <dbReference type="EMBL" id="BAU53618.1"/>
    </source>
</evidence>
<evidence type="ECO:0000313" key="2">
    <source>
        <dbReference type="Proteomes" id="UP000218263"/>
    </source>
</evidence>
<dbReference type="EMBL" id="AP017313">
    <property type="protein sequence ID" value="BAU53618.1"/>
    <property type="molecule type" value="Genomic_DNA"/>
</dbReference>
<dbReference type="AlphaFoldDB" id="A0A110B297"/>